<evidence type="ECO:0000256" key="6">
    <source>
        <dbReference type="ARBA" id="ARBA00022806"/>
    </source>
</evidence>
<dbReference type="EMBL" id="CAAE01014542">
    <property type="protein sequence ID" value="CAF97661.1"/>
    <property type="molecule type" value="Genomic_DNA"/>
</dbReference>
<evidence type="ECO:0000256" key="5">
    <source>
        <dbReference type="ARBA" id="ARBA00022801"/>
    </source>
</evidence>
<dbReference type="FunFam" id="2.40.50.140:FF:000091">
    <property type="entry name" value="DNA helicase"/>
    <property type="match status" value="1"/>
</dbReference>
<dbReference type="Gene3D" id="3.30.1640.10">
    <property type="entry name" value="mini-chromosome maintenance (MCM) complex, chain A, domain 1"/>
    <property type="match status" value="1"/>
</dbReference>
<dbReference type="GO" id="GO:0000727">
    <property type="term" value="P:double-strand break repair via break-induced replication"/>
    <property type="evidence" value="ECO:0007669"/>
    <property type="project" value="TreeGrafter"/>
</dbReference>
<dbReference type="PANTHER" id="PTHR11630">
    <property type="entry name" value="DNA REPLICATION LICENSING FACTOR MCM FAMILY MEMBER"/>
    <property type="match status" value="1"/>
</dbReference>
<dbReference type="Pfam" id="PF17855">
    <property type="entry name" value="MCM_lid"/>
    <property type="match status" value="1"/>
</dbReference>
<protein>
    <recommendedName>
        <fullName evidence="12">DNA replication licensing factor MCM6</fullName>
        <ecNumber evidence="12">3.6.4.12</ecNumber>
    </recommendedName>
</protein>
<evidence type="ECO:0000256" key="10">
    <source>
        <dbReference type="ARBA" id="ARBA00023306"/>
    </source>
</evidence>
<dbReference type="SUPFAM" id="SSF50249">
    <property type="entry name" value="Nucleic acid-binding proteins"/>
    <property type="match status" value="1"/>
</dbReference>
<dbReference type="InterPro" id="IPR031327">
    <property type="entry name" value="MCM"/>
</dbReference>
<evidence type="ECO:0000313" key="15">
    <source>
        <dbReference type="EMBL" id="CAF97661.1"/>
    </source>
</evidence>
<accession>Q4SNX1</accession>
<comment type="catalytic activity">
    <reaction evidence="12">
        <text>ATP + H2O = ADP + phosphate + H(+)</text>
        <dbReference type="Rhea" id="RHEA:13065"/>
        <dbReference type="ChEBI" id="CHEBI:15377"/>
        <dbReference type="ChEBI" id="CHEBI:15378"/>
        <dbReference type="ChEBI" id="CHEBI:30616"/>
        <dbReference type="ChEBI" id="CHEBI:43474"/>
        <dbReference type="ChEBI" id="CHEBI:456216"/>
        <dbReference type="EC" id="3.6.4.12"/>
    </reaction>
</comment>
<organism evidence="15">
    <name type="scientific">Tetraodon nigroviridis</name>
    <name type="common">Spotted green pufferfish</name>
    <name type="synonym">Chelonodon nigroviridis</name>
    <dbReference type="NCBI Taxonomy" id="99883"/>
    <lineage>
        <taxon>Eukaryota</taxon>
        <taxon>Metazoa</taxon>
        <taxon>Chordata</taxon>
        <taxon>Craniata</taxon>
        <taxon>Vertebrata</taxon>
        <taxon>Euteleostomi</taxon>
        <taxon>Actinopterygii</taxon>
        <taxon>Neopterygii</taxon>
        <taxon>Teleostei</taxon>
        <taxon>Neoteleostei</taxon>
        <taxon>Acanthomorphata</taxon>
        <taxon>Eupercaria</taxon>
        <taxon>Tetraodontiformes</taxon>
        <taxon>Tetradontoidea</taxon>
        <taxon>Tetraodontidae</taxon>
        <taxon>Tetraodon</taxon>
    </lineage>
</organism>
<sequence length="996" mass="111725">MDVATTTTENAGEMVKDELAEKCQKLFQAFLEEFQSGDGEVKYVREAEELIRPERNTLLVSFTELEGFNQELATTIQEEYYRVYPYLCRAVRNFARDHGNVPLNKEFYVALEDLPTRHKIRELSSMRIGTLVKISGQVVRTHPVHPELVSGTFQCLDCQALIRDVPQQFKYSPPTICRNPVCNNRSRFHLDTHKSKFIDFQKVRIQETQAELPRGSIPRSLEVVLRAEAVETAQAGDRCDFTGTLIVVPDVSQLRTPGAFSPVKPGMSGGRPALVTRVRCLRSRRASGEQHPRGRRTAGLRVGGRSRAEGSGGPGALLPTGLPGLQRGSDQPTSECSHVLVVGNPIPLCAPSPMRFLLQFGGKEIREEEQTAESIKSQMTEKEWEKVFEMSQDKNLYHNLCSSLFPTIHGGSAPAASRAVARAAGIQPLPRLGRERRGEARHPADAVRRRSQNDHGGNLAERRHQRVRGGRPQHGQESVPEVGTRRSTLRRRDSQIIHPSPPSARFRHVEEFSPRAVYTSGKASSAAGLTAAVVRDEESHEFVIEAGALMLADNGVCCIDEFDKMDVKDQVAIHEAMEQQTISITKAGVKATLNARTSILAAANPIGGRYDRSKSLKQNVNLTAPIMSRFDLFFILVDDCNEVRPTFCPRAAARSSSSGLRVVLPVSQVTDYAIARRIVDLHSRVQDSVDRLYTLDEIRRYLLFARQFKPKISSESEEFIVEQYKRLRQRDGSGGVSKSAWRITVRQLESMIRLSEGMARMHCCDEVQPKHVKEAFRLLNKSIIRVETPDVNLEQEEELEEEEEQEEVNGVNGDAGGLNGHADGVNGHAEPGSQPRPSLRLSFSEYKRISNLLVLHLRRAEEGEHRRVLHLFRFYCRFLEPVFLLPAAEEEEELKKSAVVNWYLKEIESEIDSEEELVRKKSLIEKVLHRLVHYVSPTSKPLVPPQKTSRCLLTGVLLQDHILIQLSQAGLKGSESASTEEEEAVLVVNPNYILED</sequence>
<dbReference type="KEGG" id="tng:GSTEN00015093G001"/>
<dbReference type="GO" id="GO:1990518">
    <property type="term" value="F:single-stranded 3'-5' DNA helicase activity"/>
    <property type="evidence" value="ECO:0007669"/>
    <property type="project" value="TreeGrafter"/>
</dbReference>
<comment type="subcellular location">
    <subcellularLocation>
        <location evidence="1 12">Nucleus</location>
    </subcellularLocation>
</comment>
<evidence type="ECO:0000256" key="9">
    <source>
        <dbReference type="ARBA" id="ARBA00023242"/>
    </source>
</evidence>
<proteinExistence type="inferred from homology"/>
<dbReference type="SUPFAM" id="SSF52540">
    <property type="entry name" value="P-loop containing nucleoside triphosphate hydrolases"/>
    <property type="match status" value="1"/>
</dbReference>
<dbReference type="InterPro" id="IPR012340">
    <property type="entry name" value="NA-bd_OB-fold"/>
</dbReference>
<dbReference type="EC" id="3.6.4.12" evidence="12"/>
<keyword evidence="5 12" id="KW-0378">Hydrolase</keyword>
<dbReference type="PANTHER" id="PTHR11630:SF73">
    <property type="entry name" value="DNA REPLICATION LICENSING FACTOR MCM6"/>
    <property type="match status" value="1"/>
</dbReference>
<evidence type="ECO:0000256" key="3">
    <source>
        <dbReference type="ARBA" id="ARBA00022705"/>
    </source>
</evidence>
<dbReference type="GO" id="GO:1902969">
    <property type="term" value="P:mitotic DNA replication"/>
    <property type="evidence" value="ECO:0007669"/>
    <property type="project" value="TreeGrafter"/>
</dbReference>
<dbReference type="PROSITE" id="PS50051">
    <property type="entry name" value="MCM_2"/>
    <property type="match status" value="1"/>
</dbReference>
<keyword evidence="3 12" id="KW-0235">DNA replication</keyword>
<keyword evidence="6 12" id="KW-0347">Helicase</keyword>
<dbReference type="Pfam" id="PF14551">
    <property type="entry name" value="MCM_N"/>
    <property type="match status" value="1"/>
</dbReference>
<keyword evidence="7 11" id="KW-0067">ATP-binding</keyword>
<evidence type="ECO:0000256" key="11">
    <source>
        <dbReference type="RuleBase" id="RU004070"/>
    </source>
</evidence>
<dbReference type="InterPro" id="IPR027417">
    <property type="entry name" value="P-loop_NTPase"/>
</dbReference>
<dbReference type="Pfam" id="PF17207">
    <property type="entry name" value="MCM_OB"/>
    <property type="match status" value="1"/>
</dbReference>
<dbReference type="InterPro" id="IPR041562">
    <property type="entry name" value="MCM_lid"/>
</dbReference>
<feature type="region of interest" description="Disordered" evidence="13">
    <location>
        <begin position="792"/>
        <end position="839"/>
    </location>
</feature>
<dbReference type="PROSITE" id="PS00847">
    <property type="entry name" value="MCM_1"/>
    <property type="match status" value="1"/>
</dbReference>
<dbReference type="Pfam" id="PF18263">
    <property type="entry name" value="WHD_MCM6"/>
    <property type="match status" value="1"/>
</dbReference>
<feature type="non-terminal residue" evidence="15">
    <location>
        <position position="1"/>
    </location>
</feature>
<feature type="compositionally biased region" description="Basic and acidic residues" evidence="13">
    <location>
        <begin position="432"/>
        <end position="453"/>
    </location>
</feature>
<dbReference type="FunFam" id="2.20.28.10:FF:000003">
    <property type="entry name" value="DNA helicase"/>
    <property type="match status" value="1"/>
</dbReference>
<dbReference type="GO" id="GO:0005634">
    <property type="term" value="C:nucleus"/>
    <property type="evidence" value="ECO:0007669"/>
    <property type="project" value="UniProtKB-SubCell"/>
</dbReference>
<dbReference type="PRINTS" id="PR01662">
    <property type="entry name" value="MCMPROTEIN6"/>
</dbReference>
<dbReference type="PRINTS" id="PR01657">
    <property type="entry name" value="MCMFAMILY"/>
</dbReference>
<dbReference type="Gene3D" id="2.40.50.140">
    <property type="entry name" value="Nucleic acid-binding proteins"/>
    <property type="match status" value="1"/>
</dbReference>
<comment type="function">
    <text evidence="12">Acts as component of the MCM2-7 complex (MCM complex) which is the replicative helicase essential for 'once per cell cycle' DNA replication initiation and elongation in eukaryotic cells. The active ATPase sites in the MCM2-7 ring are formed through the interaction surfaces of two neighboring subunits such that a critical structure of a conserved arginine finger motif is provided in trans relative to the ATP-binding site of the Walker A box of the adjacent subunit. The six ATPase active sites, however, are likely to contribute differentially to the complex helicase activity.</text>
</comment>
<evidence type="ECO:0000256" key="12">
    <source>
        <dbReference type="RuleBase" id="RU368064"/>
    </source>
</evidence>
<dbReference type="InterPro" id="IPR018525">
    <property type="entry name" value="MCM_CS"/>
</dbReference>
<feature type="compositionally biased region" description="Acidic residues" evidence="13">
    <location>
        <begin position="793"/>
        <end position="807"/>
    </location>
</feature>
<keyword evidence="8 11" id="KW-0238">DNA-binding</keyword>
<dbReference type="InterPro" id="IPR008049">
    <property type="entry name" value="MCM6"/>
</dbReference>
<dbReference type="InterPro" id="IPR033762">
    <property type="entry name" value="MCM_OB"/>
</dbReference>
<reference evidence="15" key="2">
    <citation type="submission" date="2004-02" db="EMBL/GenBank/DDBJ databases">
        <authorList>
            <consortium name="Genoscope"/>
            <consortium name="Whitehead Institute Centre for Genome Research"/>
        </authorList>
    </citation>
    <scope>NUCLEOTIDE SEQUENCE</scope>
</reference>
<dbReference type="InterPro" id="IPR001208">
    <property type="entry name" value="MCM_dom"/>
</dbReference>
<dbReference type="GO" id="GO:0006270">
    <property type="term" value="P:DNA replication initiation"/>
    <property type="evidence" value="ECO:0007669"/>
    <property type="project" value="UniProtKB-UniRule"/>
</dbReference>
<dbReference type="Gene3D" id="1.20.58.870">
    <property type="match status" value="1"/>
</dbReference>
<feature type="compositionally biased region" description="Low complexity" evidence="13">
    <location>
        <begin position="316"/>
        <end position="325"/>
    </location>
</feature>
<keyword evidence="10 12" id="KW-0131">Cell cycle</keyword>
<feature type="region of interest" description="Disordered" evidence="13">
    <location>
        <begin position="427"/>
        <end position="503"/>
    </location>
</feature>
<reference evidence="15" key="1">
    <citation type="journal article" date="2004" name="Nature">
        <title>Genome duplication in the teleost fish Tetraodon nigroviridis reveals the early vertebrate proto-karyotype.</title>
        <authorList>
            <person name="Jaillon O."/>
            <person name="Aury J.-M."/>
            <person name="Brunet F."/>
            <person name="Petit J.-L."/>
            <person name="Stange-Thomann N."/>
            <person name="Mauceli E."/>
            <person name="Bouneau L."/>
            <person name="Fischer C."/>
            <person name="Ozouf-Costaz C."/>
            <person name="Bernot A."/>
            <person name="Nicaud S."/>
            <person name="Jaffe D."/>
            <person name="Fisher S."/>
            <person name="Lutfalla G."/>
            <person name="Dossat C."/>
            <person name="Segurens B."/>
            <person name="Dasilva C."/>
            <person name="Salanoubat M."/>
            <person name="Levy M."/>
            <person name="Boudet N."/>
            <person name="Castellano S."/>
            <person name="Anthouard V."/>
            <person name="Jubin C."/>
            <person name="Castelli V."/>
            <person name="Katinka M."/>
            <person name="Vacherie B."/>
            <person name="Biemont C."/>
            <person name="Skalli Z."/>
            <person name="Cattolico L."/>
            <person name="Poulain J."/>
            <person name="De Berardinis V."/>
            <person name="Cruaud C."/>
            <person name="Duprat S."/>
            <person name="Brottier P."/>
            <person name="Coutanceau J.-P."/>
            <person name="Gouzy J."/>
            <person name="Parra G."/>
            <person name="Lardier G."/>
            <person name="Chapple C."/>
            <person name="McKernan K.J."/>
            <person name="McEwan P."/>
            <person name="Bosak S."/>
            <person name="Kellis M."/>
            <person name="Volff J.-N."/>
            <person name="Guigo R."/>
            <person name="Zody M.C."/>
            <person name="Mesirov J."/>
            <person name="Lindblad-Toh K."/>
            <person name="Birren B."/>
            <person name="Nusbaum C."/>
            <person name="Kahn D."/>
            <person name="Robinson-Rechavi M."/>
            <person name="Laudet V."/>
            <person name="Schachter V."/>
            <person name="Quetier F."/>
            <person name="Saurin W."/>
            <person name="Scarpelli C."/>
            <person name="Wincker P."/>
            <person name="Lander E.S."/>
            <person name="Weissenbach J."/>
            <person name="Roest Crollius H."/>
        </authorList>
    </citation>
    <scope>NUCLEOTIDE SEQUENCE [LARGE SCALE GENOMIC DNA]</scope>
</reference>
<dbReference type="OrthoDB" id="1744952at2759"/>
<gene>
    <name evidence="15" type="ORF">GSTENG00015093001</name>
</gene>
<evidence type="ECO:0000256" key="8">
    <source>
        <dbReference type="ARBA" id="ARBA00023125"/>
    </source>
</evidence>
<evidence type="ECO:0000256" key="13">
    <source>
        <dbReference type="SAM" id="MobiDB-lite"/>
    </source>
</evidence>
<dbReference type="AlphaFoldDB" id="Q4SNX1"/>
<dbReference type="GO" id="GO:0005524">
    <property type="term" value="F:ATP binding"/>
    <property type="evidence" value="ECO:0007669"/>
    <property type="project" value="UniProtKB-UniRule"/>
</dbReference>
<dbReference type="Gene3D" id="3.40.50.300">
    <property type="entry name" value="P-loop containing nucleotide triphosphate hydrolases"/>
    <property type="match status" value="1"/>
</dbReference>
<evidence type="ECO:0000256" key="2">
    <source>
        <dbReference type="ARBA" id="ARBA00008010"/>
    </source>
</evidence>
<evidence type="ECO:0000259" key="14">
    <source>
        <dbReference type="PROSITE" id="PS50051"/>
    </source>
</evidence>
<dbReference type="Gene3D" id="2.20.28.10">
    <property type="match status" value="1"/>
</dbReference>
<dbReference type="InterPro" id="IPR027925">
    <property type="entry name" value="MCM_N"/>
</dbReference>
<comment type="caution">
    <text evidence="15">The sequence shown here is derived from an EMBL/GenBank/DDBJ whole genome shotgun (WGS) entry which is preliminary data.</text>
</comment>
<dbReference type="FunFam" id="3.30.1640.10:FF:000004">
    <property type="entry name" value="DNA helicase"/>
    <property type="match status" value="1"/>
</dbReference>
<keyword evidence="4 11" id="KW-0547">Nucleotide-binding</keyword>
<evidence type="ECO:0000256" key="7">
    <source>
        <dbReference type="ARBA" id="ARBA00022840"/>
    </source>
</evidence>
<evidence type="ECO:0000256" key="4">
    <source>
        <dbReference type="ARBA" id="ARBA00022741"/>
    </source>
</evidence>
<dbReference type="Pfam" id="PF00493">
    <property type="entry name" value="MCM"/>
    <property type="match status" value="1"/>
</dbReference>
<dbReference type="CDD" id="cd17757">
    <property type="entry name" value="MCM6"/>
    <property type="match status" value="1"/>
</dbReference>
<comment type="similarity">
    <text evidence="2 11">Belongs to the MCM family.</text>
</comment>
<dbReference type="GO" id="GO:0016887">
    <property type="term" value="F:ATP hydrolysis activity"/>
    <property type="evidence" value="ECO:0007669"/>
    <property type="project" value="RHEA"/>
</dbReference>
<comment type="subunit">
    <text evidence="12">Component of the MCM2-7 complex.</text>
</comment>
<dbReference type="SMART" id="SM00350">
    <property type="entry name" value="MCM"/>
    <property type="match status" value="1"/>
</dbReference>
<feature type="region of interest" description="Disordered" evidence="13">
    <location>
        <begin position="283"/>
        <end position="333"/>
    </location>
</feature>
<keyword evidence="9" id="KW-0539">Nucleus</keyword>
<evidence type="ECO:0000256" key="1">
    <source>
        <dbReference type="ARBA" id="ARBA00004123"/>
    </source>
</evidence>
<dbReference type="GO" id="GO:0042555">
    <property type="term" value="C:MCM complex"/>
    <property type="evidence" value="ECO:0007669"/>
    <property type="project" value="UniProtKB-UniRule"/>
</dbReference>
<feature type="domain" description="MCM C-terminal AAA(+) ATPase" evidence="14">
    <location>
        <begin position="503"/>
        <end position="644"/>
    </location>
</feature>
<dbReference type="InterPro" id="IPR041024">
    <property type="entry name" value="Mcm6_C"/>
</dbReference>
<name>Q4SNX1_TETNG</name>
<dbReference type="GO" id="GO:0003697">
    <property type="term" value="F:single-stranded DNA binding"/>
    <property type="evidence" value="ECO:0007669"/>
    <property type="project" value="TreeGrafter"/>
</dbReference>